<organism evidence="1">
    <name type="scientific">virus sp. ctReX5</name>
    <dbReference type="NCBI Taxonomy" id="2825818"/>
    <lineage>
        <taxon>Viruses</taxon>
    </lineage>
</organism>
<name>A0A8S5RKW7_9VIRU</name>
<accession>A0A8S5RKW7</accession>
<proteinExistence type="predicted"/>
<evidence type="ECO:0000313" key="1">
    <source>
        <dbReference type="EMBL" id="DAE32007.1"/>
    </source>
</evidence>
<dbReference type="EMBL" id="BK059114">
    <property type="protein sequence ID" value="DAE32007.1"/>
    <property type="molecule type" value="Genomic_DNA"/>
</dbReference>
<sequence>MDEKKIIENYKKRIKRQNEKARENWDSITCKLPKGTKDRIQAQGLTINGFVNQLVLEKLDELENNNNNNECPF</sequence>
<protein>
    <submittedName>
        <fullName evidence="1">Transcriptional repressor arc(10) helix, beta-ribbon, beta-sheet, structural</fullName>
    </submittedName>
</protein>
<reference evidence="1" key="1">
    <citation type="journal article" date="2021" name="Proc. Natl. Acad. Sci. U.S.A.">
        <title>A Catalog of Tens of Thousands of Viruses from Human Metagenomes Reveals Hidden Associations with Chronic Diseases.</title>
        <authorList>
            <person name="Tisza M.J."/>
            <person name="Buck C.B."/>
        </authorList>
    </citation>
    <scope>NUCLEOTIDE SEQUENCE</scope>
    <source>
        <strain evidence="1">CtReX5</strain>
    </source>
</reference>